<dbReference type="SUPFAM" id="SSF49785">
    <property type="entry name" value="Galactose-binding domain-like"/>
    <property type="match status" value="1"/>
</dbReference>
<feature type="domain" description="Peptidase S8/S53" evidence="6">
    <location>
        <begin position="100"/>
        <end position="436"/>
    </location>
</feature>
<dbReference type="InterPro" id="IPR015500">
    <property type="entry name" value="Peptidase_S8_subtilisin-rel"/>
</dbReference>
<feature type="active site" description="Charge relay system" evidence="5">
    <location>
        <position position="135"/>
    </location>
</feature>
<evidence type="ECO:0000256" key="3">
    <source>
        <dbReference type="ARBA" id="ARBA00022801"/>
    </source>
</evidence>
<keyword evidence="2 5" id="KW-0645">Protease</keyword>
<dbReference type="CDD" id="cd04842">
    <property type="entry name" value="Peptidases_S8_Kp43_protease"/>
    <property type="match status" value="1"/>
</dbReference>
<feature type="active site" description="Charge relay system" evidence="5">
    <location>
        <position position="109"/>
    </location>
</feature>
<comment type="similarity">
    <text evidence="1 5">Belongs to the peptidase S8 family.</text>
</comment>
<dbReference type="InterPro" id="IPR036852">
    <property type="entry name" value="Peptidase_S8/S53_dom_sf"/>
</dbReference>
<evidence type="ECO:0000259" key="6">
    <source>
        <dbReference type="Pfam" id="PF00082"/>
    </source>
</evidence>
<feature type="active site" description="Charge relay system" evidence="5">
    <location>
        <position position="382"/>
    </location>
</feature>
<reference evidence="7 8" key="1">
    <citation type="journal article" date="2024" name="Appl. Environ. Microbiol.">
        <title>Pontiella agarivorans sp. nov., a novel marine anaerobic bacterium capable of degrading macroalgal polysaccharides and fixing nitrogen.</title>
        <authorList>
            <person name="Liu N."/>
            <person name="Kivenson V."/>
            <person name="Peng X."/>
            <person name="Cui Z."/>
            <person name="Lankiewicz T.S."/>
            <person name="Gosselin K.M."/>
            <person name="English C.J."/>
            <person name="Blair E.M."/>
            <person name="O'Malley M.A."/>
            <person name="Valentine D.L."/>
        </authorList>
    </citation>
    <scope>NUCLEOTIDE SEQUENCE [LARGE SCALE GENOMIC DNA]</scope>
    <source>
        <strain evidence="7 8">NLcol2</strain>
    </source>
</reference>
<name>A0ABU5MVV7_9BACT</name>
<dbReference type="SUPFAM" id="SSF52743">
    <property type="entry name" value="Subtilisin-like"/>
    <property type="match status" value="1"/>
</dbReference>
<evidence type="ECO:0000313" key="7">
    <source>
        <dbReference type="EMBL" id="MDZ8118371.1"/>
    </source>
</evidence>
<dbReference type="Proteomes" id="UP001290861">
    <property type="component" value="Unassembled WGS sequence"/>
</dbReference>
<gene>
    <name evidence="7" type="ORF">P9H32_06975</name>
</gene>
<evidence type="ECO:0000256" key="1">
    <source>
        <dbReference type="ARBA" id="ARBA00011073"/>
    </source>
</evidence>
<dbReference type="PROSITE" id="PS51892">
    <property type="entry name" value="SUBTILASE"/>
    <property type="match status" value="1"/>
</dbReference>
<proteinExistence type="inferred from homology"/>
<evidence type="ECO:0000256" key="5">
    <source>
        <dbReference type="PROSITE-ProRule" id="PRU01240"/>
    </source>
</evidence>
<organism evidence="7 8">
    <name type="scientific">Pontiella agarivorans</name>
    <dbReference type="NCBI Taxonomy" id="3038953"/>
    <lineage>
        <taxon>Bacteria</taxon>
        <taxon>Pseudomonadati</taxon>
        <taxon>Kiritimatiellota</taxon>
        <taxon>Kiritimatiellia</taxon>
        <taxon>Kiritimatiellales</taxon>
        <taxon>Pontiellaceae</taxon>
        <taxon>Pontiella</taxon>
    </lineage>
</organism>
<dbReference type="Gene3D" id="2.60.120.380">
    <property type="match status" value="1"/>
</dbReference>
<dbReference type="Pfam" id="PF00082">
    <property type="entry name" value="Peptidase_S8"/>
    <property type="match status" value="1"/>
</dbReference>
<sequence>MISFFWSVVATAQPHRTFAERPARRTERADEMRRQAAQSRAVAKVWAERRGLELRHDDGTRISEIMAVRNGRPLIFTTQNENAAVSTTADRVRNELGVNGSGVRVGIWDGGLVLTNHQELAGRVVVGDAVAAHYHASHVGGTIAAAGVNLRAEGMAPAAELFSCDWNSNTAEMILNAAAEPGETNRLYISNHSYGISSGWLQYYWTNPYTHESGWHWWGDIEGIEGDPYFGQYSYWVRYWDEIVYDAPYHLIFKAAGNERNDNPQDGDRVYYTLDDGETWTNVIYDSAVHVPGDGDAKGGYDTIPYYGNAKNIMTVGAVTDAVTDAVVDGSRSLSKAALTEFSSWGPADDGRIKPDIVANGMELFSCNSTSTNAYAVRSGTSMACPNASGSAALLVDYYDHLFPEQAMRASTLKALIIHTADDLGRPGPDYQFGWGLMNTRRTAQQMDDLFAGNRIAIKEERLRSGETDIFRIFADGSAPLKVTLCWTDPPGGYSDALDDRTSMLVNDLDLKIIAPDGTVHYPFRLSYADPEALPETDGKNHVDNVEQVVIEFPESGTYSIEVTHADELQDGEQHYSLITSGAVSDADQDGLPDVWENRFFQTFTGSEISDDSDGDGLNNLEEYIAGSDPTDPASTFSIASVYPLPVTNENPVVIKWDGLPGRIYRVYWTYHLQYVPFELISGEIRWPVNSYTDTVERIGNAALYRIDVRLDD</sequence>
<keyword evidence="4 5" id="KW-0720">Serine protease</keyword>
<protein>
    <submittedName>
        <fullName evidence="7">S8 family serine peptidase</fullName>
    </submittedName>
</protein>
<dbReference type="InterPro" id="IPR023828">
    <property type="entry name" value="Peptidase_S8_Ser-AS"/>
</dbReference>
<dbReference type="PANTHER" id="PTHR43399">
    <property type="entry name" value="SUBTILISIN-RELATED"/>
    <property type="match status" value="1"/>
</dbReference>
<accession>A0ABU5MVV7</accession>
<dbReference type="PROSITE" id="PS00138">
    <property type="entry name" value="SUBTILASE_SER"/>
    <property type="match status" value="1"/>
</dbReference>
<comment type="caution">
    <text evidence="7">The sequence shown here is derived from an EMBL/GenBank/DDBJ whole genome shotgun (WGS) entry which is preliminary data.</text>
</comment>
<dbReference type="RefSeq" id="WP_322608168.1">
    <property type="nucleotide sequence ID" value="NZ_JARVCO010000007.1"/>
</dbReference>
<dbReference type="PRINTS" id="PR00723">
    <property type="entry name" value="SUBTILISIN"/>
</dbReference>
<keyword evidence="8" id="KW-1185">Reference proteome</keyword>
<dbReference type="PANTHER" id="PTHR43399:SF4">
    <property type="entry name" value="CELL WALL-ASSOCIATED PROTEASE"/>
    <property type="match status" value="1"/>
</dbReference>
<evidence type="ECO:0000313" key="8">
    <source>
        <dbReference type="Proteomes" id="UP001290861"/>
    </source>
</evidence>
<keyword evidence="3 5" id="KW-0378">Hydrolase</keyword>
<dbReference type="EMBL" id="JARVCO010000007">
    <property type="protein sequence ID" value="MDZ8118371.1"/>
    <property type="molecule type" value="Genomic_DNA"/>
</dbReference>
<dbReference type="InterPro" id="IPR051048">
    <property type="entry name" value="Peptidase_S8/S53_subtilisin"/>
</dbReference>
<dbReference type="InterPro" id="IPR000209">
    <property type="entry name" value="Peptidase_S8/S53_dom"/>
</dbReference>
<dbReference type="InterPro" id="IPR034058">
    <property type="entry name" value="TagA/B/C/D_pept_dom"/>
</dbReference>
<evidence type="ECO:0000256" key="4">
    <source>
        <dbReference type="ARBA" id="ARBA00022825"/>
    </source>
</evidence>
<dbReference type="Gene3D" id="3.40.50.200">
    <property type="entry name" value="Peptidase S8/S53 domain"/>
    <property type="match status" value="1"/>
</dbReference>
<evidence type="ECO:0000256" key="2">
    <source>
        <dbReference type="ARBA" id="ARBA00022670"/>
    </source>
</evidence>
<dbReference type="InterPro" id="IPR008979">
    <property type="entry name" value="Galactose-bd-like_sf"/>
</dbReference>